<dbReference type="Gene3D" id="3.40.50.150">
    <property type="entry name" value="Vaccinia Virus protein VP39"/>
    <property type="match status" value="1"/>
</dbReference>
<evidence type="ECO:0000313" key="2">
    <source>
        <dbReference type="EMBL" id="OMJ70477.1"/>
    </source>
</evidence>
<dbReference type="OrthoDB" id="284858at2759"/>
<dbReference type="InterPro" id="IPR029063">
    <property type="entry name" value="SAM-dependent_MTases_sf"/>
</dbReference>
<dbReference type="CDD" id="cd02440">
    <property type="entry name" value="AdoMet_MTases"/>
    <property type="match status" value="1"/>
</dbReference>
<dbReference type="Proteomes" id="UP000187209">
    <property type="component" value="Unassembled WGS sequence"/>
</dbReference>
<reference evidence="2 3" key="1">
    <citation type="submission" date="2016-11" db="EMBL/GenBank/DDBJ databases">
        <title>The macronuclear genome of Stentor coeruleus: a giant cell with tiny introns.</title>
        <authorList>
            <person name="Slabodnick M."/>
            <person name="Ruby J.G."/>
            <person name="Reiff S.B."/>
            <person name="Swart E.C."/>
            <person name="Gosai S."/>
            <person name="Prabakaran S."/>
            <person name="Witkowska E."/>
            <person name="Larue G.E."/>
            <person name="Fisher S."/>
            <person name="Freeman R.M."/>
            <person name="Gunawardena J."/>
            <person name="Chu W."/>
            <person name="Stover N.A."/>
            <person name="Gregory B.D."/>
            <person name="Nowacki M."/>
            <person name="Derisi J."/>
            <person name="Roy S.W."/>
            <person name="Marshall W.F."/>
            <person name="Sood P."/>
        </authorList>
    </citation>
    <scope>NUCLEOTIDE SEQUENCE [LARGE SCALE GENOMIC DNA]</scope>
    <source>
        <strain evidence="2">WM001</strain>
    </source>
</reference>
<name>A0A1R2B160_9CILI</name>
<dbReference type="InterPro" id="IPR013216">
    <property type="entry name" value="Methyltransf_11"/>
</dbReference>
<proteinExistence type="predicted"/>
<protein>
    <recommendedName>
        <fullName evidence="1">Methyltransferase type 11 domain-containing protein</fullName>
    </recommendedName>
</protein>
<dbReference type="GO" id="GO:0008757">
    <property type="term" value="F:S-adenosylmethionine-dependent methyltransferase activity"/>
    <property type="evidence" value="ECO:0007669"/>
    <property type="project" value="InterPro"/>
</dbReference>
<dbReference type="AlphaFoldDB" id="A0A1R2B160"/>
<accession>A0A1R2B160</accession>
<evidence type="ECO:0000259" key="1">
    <source>
        <dbReference type="Pfam" id="PF08241"/>
    </source>
</evidence>
<dbReference type="SUPFAM" id="SSF53335">
    <property type="entry name" value="S-adenosyl-L-methionine-dependent methyltransferases"/>
    <property type="match status" value="1"/>
</dbReference>
<dbReference type="Pfam" id="PF08241">
    <property type="entry name" value="Methyltransf_11"/>
    <property type="match status" value="1"/>
</dbReference>
<dbReference type="EMBL" id="MPUH01001083">
    <property type="protein sequence ID" value="OMJ70477.1"/>
    <property type="molecule type" value="Genomic_DNA"/>
</dbReference>
<feature type="domain" description="Methyltransferase type 11" evidence="1">
    <location>
        <begin position="68"/>
        <end position="161"/>
    </location>
</feature>
<evidence type="ECO:0000313" key="3">
    <source>
        <dbReference type="Proteomes" id="UP000187209"/>
    </source>
</evidence>
<comment type="caution">
    <text evidence="2">The sequence shown here is derived from an EMBL/GenBank/DDBJ whole genome shotgun (WGS) entry which is preliminary data.</text>
</comment>
<sequence>MLTRSILFRRFGSTATAVAQAPKEDIEGLEKYWEKALNWYNIYNSRLSLKAYRTIAPFLQLDKAKKVLEIGGGTGSGAEILIPQLTSSATYTLTDHIECFLKVAKEKNLPNTEVLKVVPSHLPFAGESFDRFIALATIEELETTKKVLSEAYRVLQPGGIIGASVTGKREADNYRVISEHVRQKFGIVSPLRFRSDLKNTGMIKRMFNEAGFHKTFMFYENITFKSNSIEELKSFFLQEPSLAEQPIEIKQKIDNYIEKELVNLLRVEETPLATDFLLIIGFKL</sequence>
<keyword evidence="3" id="KW-1185">Reference proteome</keyword>
<organism evidence="2 3">
    <name type="scientific">Stentor coeruleus</name>
    <dbReference type="NCBI Taxonomy" id="5963"/>
    <lineage>
        <taxon>Eukaryota</taxon>
        <taxon>Sar</taxon>
        <taxon>Alveolata</taxon>
        <taxon>Ciliophora</taxon>
        <taxon>Postciliodesmatophora</taxon>
        <taxon>Heterotrichea</taxon>
        <taxon>Heterotrichida</taxon>
        <taxon>Stentoridae</taxon>
        <taxon>Stentor</taxon>
    </lineage>
</organism>
<gene>
    <name evidence="2" type="ORF">SteCoe_31521</name>
</gene>